<dbReference type="AlphaFoldDB" id="M2NCN4"/>
<dbReference type="BioCyc" id="ECAT999415-HMP:GTTI-1831-MONOMER"/>
<protein>
    <submittedName>
        <fullName evidence="2">Uncharacterized protein</fullName>
    </submittedName>
</protein>
<evidence type="ECO:0000313" key="2">
    <source>
        <dbReference type="EMBL" id="EMD15933.1"/>
    </source>
</evidence>
<dbReference type="RefSeq" id="WP_004804211.1">
    <property type="nucleotide sequence ID" value="NZ_KB446650.1"/>
</dbReference>
<dbReference type="EMBL" id="AGEJ01000027">
    <property type="protein sequence ID" value="EMD15933.1"/>
    <property type="molecule type" value="Genomic_DNA"/>
</dbReference>
<comment type="caution">
    <text evidence="2">The sequence shown here is derived from an EMBL/GenBank/DDBJ whole genome shotgun (WGS) entry which is preliminary data.</text>
</comment>
<accession>M2NCN4</accession>
<evidence type="ECO:0000313" key="3">
    <source>
        <dbReference type="Proteomes" id="UP000011758"/>
    </source>
</evidence>
<dbReference type="Proteomes" id="UP000011758">
    <property type="component" value="Unassembled WGS sequence"/>
</dbReference>
<keyword evidence="1" id="KW-0812">Transmembrane</keyword>
<keyword evidence="3" id="KW-1185">Reference proteome</keyword>
<keyword evidence="1" id="KW-1133">Transmembrane helix</keyword>
<feature type="transmembrane region" description="Helical" evidence="1">
    <location>
        <begin position="30"/>
        <end position="48"/>
    </location>
</feature>
<feature type="transmembrane region" description="Helical" evidence="1">
    <location>
        <begin position="7"/>
        <end position="24"/>
    </location>
</feature>
<evidence type="ECO:0000256" key="1">
    <source>
        <dbReference type="SAM" id="Phobius"/>
    </source>
</evidence>
<organism evidence="2 3">
    <name type="scientific">Eggerthia catenaformis OT 569 = DSM 20559</name>
    <dbReference type="NCBI Taxonomy" id="999415"/>
    <lineage>
        <taxon>Bacteria</taxon>
        <taxon>Bacillati</taxon>
        <taxon>Bacillota</taxon>
        <taxon>Erysipelotrichia</taxon>
        <taxon>Erysipelotrichales</taxon>
        <taxon>Coprobacillaceae</taxon>
        <taxon>Eggerthia</taxon>
    </lineage>
</organism>
<reference evidence="2 3" key="1">
    <citation type="submission" date="2013-02" db="EMBL/GenBank/DDBJ databases">
        <title>The Genome Sequence of Lactobacillus catenaformis F0143.</title>
        <authorList>
            <consortium name="The Broad Institute Genome Sequencing Platform"/>
            <person name="Earl A."/>
            <person name="Ward D."/>
            <person name="Feldgarden M."/>
            <person name="Gevers D."/>
            <person name="Izard J."/>
            <person name="Blanton J.M."/>
            <person name="Mathney J."/>
            <person name="Dewhirst F.E."/>
            <person name="Young S.K."/>
            <person name="Zeng Q."/>
            <person name="Gargeya S."/>
            <person name="Fitzgerald M."/>
            <person name="Haas B."/>
            <person name="Abouelleil A."/>
            <person name="Alvarado L."/>
            <person name="Arachchi H.M."/>
            <person name="Berlin A."/>
            <person name="Chapman S.B."/>
            <person name="Gearin G."/>
            <person name="Goldberg J."/>
            <person name="Griggs A."/>
            <person name="Gujja S."/>
            <person name="Hansen M."/>
            <person name="Heiman D."/>
            <person name="Howarth C."/>
            <person name="Larimer J."/>
            <person name="Lui A."/>
            <person name="MacDonald P.J.P."/>
            <person name="McCowen C."/>
            <person name="Montmayeur A."/>
            <person name="Murphy C."/>
            <person name="Neiman D."/>
            <person name="Pearson M."/>
            <person name="Priest M."/>
            <person name="Roberts A."/>
            <person name="Saif S."/>
            <person name="Shea T."/>
            <person name="Sisk P."/>
            <person name="Stolte C."/>
            <person name="Sykes S."/>
            <person name="Wortman J."/>
            <person name="Nusbaum C."/>
            <person name="Birren B."/>
        </authorList>
    </citation>
    <scope>NUCLEOTIDE SEQUENCE [LARGE SCALE GENOMIC DNA]</scope>
    <source>
        <strain evidence="2 3">OT 569</strain>
    </source>
</reference>
<proteinExistence type="predicted"/>
<keyword evidence="1" id="KW-0472">Membrane</keyword>
<name>M2NCN4_9FIRM</name>
<sequence length="53" mass="6057">MRNNLKYIGVLLVLISLWINTTKWDKLNEANLSAAFLLIGIIIFVIGLKKDKK</sequence>
<gene>
    <name evidence="2" type="ORF">HMPREF9943_01766</name>
</gene>